<protein>
    <submittedName>
        <fullName evidence="1">Uncharacterized protein</fullName>
    </submittedName>
</protein>
<keyword evidence="2" id="KW-1185">Reference proteome</keyword>
<dbReference type="Proteomes" id="UP000642070">
    <property type="component" value="Unassembled WGS sequence"/>
</dbReference>
<accession>A0A917TQV9</accession>
<sequence length="98" mass="11330">MFMSDTRLAEFDALPTEELRERAFALARQRRDVKFFWDVFSHVTRSNGDTQDGWLGSLDATIDDVVALWREATDDDHEYGDAEPLVRAAFIDYLMSHS</sequence>
<evidence type="ECO:0000313" key="2">
    <source>
        <dbReference type="Proteomes" id="UP000642070"/>
    </source>
</evidence>
<reference evidence="1" key="1">
    <citation type="journal article" date="2014" name="Int. J. Syst. Evol. Microbiol.">
        <title>Complete genome sequence of Corynebacterium casei LMG S-19264T (=DSM 44701T), isolated from a smear-ripened cheese.</title>
        <authorList>
            <consortium name="US DOE Joint Genome Institute (JGI-PGF)"/>
            <person name="Walter F."/>
            <person name="Albersmeier A."/>
            <person name="Kalinowski J."/>
            <person name="Ruckert C."/>
        </authorList>
    </citation>
    <scope>NUCLEOTIDE SEQUENCE</scope>
    <source>
        <strain evidence="1">JCM 19831</strain>
    </source>
</reference>
<evidence type="ECO:0000313" key="1">
    <source>
        <dbReference type="EMBL" id="GGM33893.1"/>
    </source>
</evidence>
<name>A0A917TQV9_9ACTN</name>
<proteinExistence type="predicted"/>
<gene>
    <name evidence="1" type="ORF">GCM10007977_039240</name>
</gene>
<dbReference type="AlphaFoldDB" id="A0A917TQV9"/>
<organism evidence="1 2">
    <name type="scientific">Dactylosporangium sucinum</name>
    <dbReference type="NCBI Taxonomy" id="1424081"/>
    <lineage>
        <taxon>Bacteria</taxon>
        <taxon>Bacillati</taxon>
        <taxon>Actinomycetota</taxon>
        <taxon>Actinomycetes</taxon>
        <taxon>Micromonosporales</taxon>
        <taxon>Micromonosporaceae</taxon>
        <taxon>Dactylosporangium</taxon>
    </lineage>
</organism>
<dbReference type="EMBL" id="BMPI01000017">
    <property type="protein sequence ID" value="GGM33893.1"/>
    <property type="molecule type" value="Genomic_DNA"/>
</dbReference>
<comment type="caution">
    <text evidence="1">The sequence shown here is derived from an EMBL/GenBank/DDBJ whole genome shotgun (WGS) entry which is preliminary data.</text>
</comment>
<reference evidence="1" key="2">
    <citation type="submission" date="2020-09" db="EMBL/GenBank/DDBJ databases">
        <authorList>
            <person name="Sun Q."/>
            <person name="Ohkuma M."/>
        </authorList>
    </citation>
    <scope>NUCLEOTIDE SEQUENCE</scope>
    <source>
        <strain evidence="1">JCM 19831</strain>
    </source>
</reference>